<feature type="region of interest" description="Disordered" evidence="2">
    <location>
        <begin position="318"/>
        <end position="344"/>
    </location>
</feature>
<name>A0A8J2PXJ2_9HEXA</name>
<dbReference type="Pfam" id="PF00635">
    <property type="entry name" value="Motile_Sperm"/>
    <property type="match status" value="1"/>
</dbReference>
<dbReference type="AlphaFoldDB" id="A0A8J2PXJ2"/>
<evidence type="ECO:0000259" key="3">
    <source>
        <dbReference type="PROSITE" id="PS50202"/>
    </source>
</evidence>
<sequence>MLAILLELAYLLPRFCIKEITVLDVVPSKLEFQFQPSDHINNFQGNSSKMKAEGKSLVSNVNAALRNSNNGSAPTPKLVQVTAVNGKLEVTKSAIGGFGGSFLIRNDSDEAVFFKTRTNASKLFQVLPVMGYLDSNRTVTVTVRAPGNDSPSLDGKERFQVQAFKIPADYFKKVSSAGLSLQVLGQLWKEISNQVNVESHHLGVTVRSDLDVETEIDSSVCSLETSAALSDTEYSRLKGSFSCNNMDVQNLNRQVSTLSKNIEFKDKLLEKLKEELRMIQNTSKSITSKESNKCQEEASNIAVVETYFQENSTKTLQMKEDKIKSHGKDNERLPKSSEKGPKNDNAAFSTRFALVRSKHRVQLMKGVSMPSSPAFYGCFNCPVDFAQQTLPVCLSLFCNQNMQFALHVCFPKQHSDSDLHIGCCLIQIRFLNISHQPIQAHSFEFDAKQGTCTMLPGLHMNSSPLHIPTFASKFLTSWNDLQVGNCLAKGINCSPTSGAKSLLYEYINVDTEVVFLKNTGDCNLDKAVFPSSFSSKLCKLINASSDPEPCFNYRAIIKCGSDRKDVFIFFRQLLKEYSPVIELLGKEIEIARTDNPVEVEAPYVSKGAMVLFYEYVHGRDCGSWLNSSCRLEDAMAMVQTGRKLNLKCLEERGIRWMDKKKLEDQAGDAGIIAKKLYN</sequence>
<feature type="compositionally biased region" description="Basic and acidic residues" evidence="2">
    <location>
        <begin position="318"/>
        <end position="342"/>
    </location>
</feature>
<feature type="domain" description="MSP" evidence="3">
    <location>
        <begin position="78"/>
        <end position="206"/>
    </location>
</feature>
<feature type="coiled-coil region" evidence="1">
    <location>
        <begin position="255"/>
        <end position="289"/>
    </location>
</feature>
<protein>
    <recommendedName>
        <fullName evidence="3">MSP domain-containing protein</fullName>
    </recommendedName>
</protein>
<evidence type="ECO:0000313" key="4">
    <source>
        <dbReference type="EMBL" id="CAG7831882.1"/>
    </source>
</evidence>
<dbReference type="EMBL" id="CAJVCH010562481">
    <property type="protein sequence ID" value="CAG7831882.1"/>
    <property type="molecule type" value="Genomic_DNA"/>
</dbReference>
<evidence type="ECO:0000313" key="5">
    <source>
        <dbReference type="Proteomes" id="UP000708208"/>
    </source>
</evidence>
<comment type="caution">
    <text evidence="4">The sequence shown here is derived from an EMBL/GenBank/DDBJ whole genome shotgun (WGS) entry which is preliminary data.</text>
</comment>
<dbReference type="Proteomes" id="UP000708208">
    <property type="component" value="Unassembled WGS sequence"/>
</dbReference>
<dbReference type="PROSITE" id="PS50202">
    <property type="entry name" value="MSP"/>
    <property type="match status" value="1"/>
</dbReference>
<gene>
    <name evidence="4" type="ORF">AFUS01_LOCUS41605</name>
</gene>
<dbReference type="InterPro" id="IPR000535">
    <property type="entry name" value="MSP_dom"/>
</dbReference>
<reference evidence="4" key="1">
    <citation type="submission" date="2021-06" db="EMBL/GenBank/DDBJ databases">
        <authorList>
            <person name="Hodson N. C."/>
            <person name="Mongue J. A."/>
            <person name="Jaron S. K."/>
        </authorList>
    </citation>
    <scope>NUCLEOTIDE SEQUENCE</scope>
</reference>
<organism evidence="4 5">
    <name type="scientific">Allacma fusca</name>
    <dbReference type="NCBI Taxonomy" id="39272"/>
    <lineage>
        <taxon>Eukaryota</taxon>
        <taxon>Metazoa</taxon>
        <taxon>Ecdysozoa</taxon>
        <taxon>Arthropoda</taxon>
        <taxon>Hexapoda</taxon>
        <taxon>Collembola</taxon>
        <taxon>Symphypleona</taxon>
        <taxon>Sminthuridae</taxon>
        <taxon>Allacma</taxon>
    </lineage>
</organism>
<accession>A0A8J2PXJ2</accession>
<evidence type="ECO:0000256" key="1">
    <source>
        <dbReference type="SAM" id="Coils"/>
    </source>
</evidence>
<keyword evidence="1" id="KW-0175">Coiled coil</keyword>
<keyword evidence="5" id="KW-1185">Reference proteome</keyword>
<proteinExistence type="predicted"/>
<evidence type="ECO:0000256" key="2">
    <source>
        <dbReference type="SAM" id="MobiDB-lite"/>
    </source>
</evidence>